<evidence type="ECO:0000256" key="2">
    <source>
        <dbReference type="ARBA" id="ARBA00010333"/>
    </source>
</evidence>
<dbReference type="Proteomes" id="UP000054600">
    <property type="component" value="Unassembled WGS sequence"/>
</dbReference>
<feature type="chain" id="PRO_5006917745" evidence="5">
    <location>
        <begin position="19"/>
        <end position="240"/>
    </location>
</feature>
<evidence type="ECO:0000259" key="6">
    <source>
        <dbReference type="SMART" id="SM00062"/>
    </source>
</evidence>
<feature type="signal peptide" evidence="5">
    <location>
        <begin position="1"/>
        <end position="18"/>
    </location>
</feature>
<accession>A0A0W0YLA3</accession>
<evidence type="ECO:0000313" key="7">
    <source>
        <dbReference type="EMBL" id="KTD57672.1"/>
    </source>
</evidence>
<dbReference type="PANTHER" id="PTHR35936:SF19">
    <property type="entry name" value="AMINO-ACID-BINDING PROTEIN YXEM-RELATED"/>
    <property type="match status" value="1"/>
</dbReference>
<dbReference type="EMBL" id="LNYW01000066">
    <property type="protein sequence ID" value="KTD57672.1"/>
    <property type="molecule type" value="Genomic_DNA"/>
</dbReference>
<evidence type="ECO:0000256" key="5">
    <source>
        <dbReference type="SAM" id="SignalP"/>
    </source>
</evidence>
<organism evidence="7 8">
    <name type="scientific">Legionella shakespearei DSM 23087</name>
    <dbReference type="NCBI Taxonomy" id="1122169"/>
    <lineage>
        <taxon>Bacteria</taxon>
        <taxon>Pseudomonadati</taxon>
        <taxon>Pseudomonadota</taxon>
        <taxon>Gammaproteobacteria</taxon>
        <taxon>Legionellales</taxon>
        <taxon>Legionellaceae</taxon>
        <taxon>Legionella</taxon>
    </lineage>
</organism>
<comment type="similarity">
    <text evidence="2 4">Belongs to the bacterial solute-binding protein 3 family.</text>
</comment>
<keyword evidence="8" id="KW-1185">Reference proteome</keyword>
<reference evidence="7 8" key="1">
    <citation type="submission" date="2015-11" db="EMBL/GenBank/DDBJ databases">
        <title>Genomic analysis of 38 Legionella species identifies large and diverse effector repertoires.</title>
        <authorList>
            <person name="Burstein D."/>
            <person name="Amaro F."/>
            <person name="Zusman T."/>
            <person name="Lifshitz Z."/>
            <person name="Cohen O."/>
            <person name="Gilbert J.A."/>
            <person name="Pupko T."/>
            <person name="Shuman H.A."/>
            <person name="Segal G."/>
        </authorList>
    </citation>
    <scope>NUCLEOTIDE SEQUENCE [LARGE SCALE GENOMIC DNA]</scope>
    <source>
        <strain evidence="7 8">ATCC 49655</strain>
    </source>
</reference>
<gene>
    <name evidence="7" type="primary">artJ_4</name>
    <name evidence="7" type="ORF">Lsha_2513</name>
</gene>
<proteinExistence type="inferred from homology"/>
<feature type="domain" description="Solute-binding protein family 3/N-terminal" evidence="6">
    <location>
        <begin position="20"/>
        <end position="240"/>
    </location>
</feature>
<dbReference type="InterPro" id="IPR018313">
    <property type="entry name" value="SBP_3_CS"/>
</dbReference>
<dbReference type="PATRIC" id="fig|1122169.6.peg.2894"/>
<dbReference type="PANTHER" id="PTHR35936">
    <property type="entry name" value="MEMBRANE-BOUND LYTIC MUREIN TRANSGLYCOSYLASE F"/>
    <property type="match status" value="1"/>
</dbReference>
<dbReference type="STRING" id="1122169.Lsha_2513"/>
<evidence type="ECO:0000256" key="4">
    <source>
        <dbReference type="RuleBase" id="RU003744"/>
    </source>
</evidence>
<dbReference type="InterPro" id="IPR001638">
    <property type="entry name" value="Solute-binding_3/MltF_N"/>
</dbReference>
<evidence type="ECO:0000256" key="3">
    <source>
        <dbReference type="ARBA" id="ARBA00022729"/>
    </source>
</evidence>
<dbReference type="eggNOG" id="COG0834">
    <property type="taxonomic scope" value="Bacteria"/>
</dbReference>
<dbReference type="Pfam" id="PF00497">
    <property type="entry name" value="SBP_bac_3"/>
    <property type="match status" value="1"/>
</dbReference>
<dbReference type="RefSeq" id="WP_018576765.1">
    <property type="nucleotide sequence ID" value="NZ_KB892391.1"/>
</dbReference>
<comment type="caution">
    <text evidence="7">The sequence shown here is derived from an EMBL/GenBank/DDBJ whole genome shotgun (WGS) entry which is preliminary data.</text>
</comment>
<dbReference type="PROSITE" id="PS01039">
    <property type="entry name" value="SBP_BACTERIAL_3"/>
    <property type="match status" value="1"/>
</dbReference>
<dbReference type="SMART" id="SM00062">
    <property type="entry name" value="PBPb"/>
    <property type="match status" value="1"/>
</dbReference>
<evidence type="ECO:0000256" key="1">
    <source>
        <dbReference type="ARBA" id="ARBA00004196"/>
    </source>
</evidence>
<comment type="subcellular location">
    <subcellularLocation>
        <location evidence="1">Cell envelope</location>
    </subcellularLocation>
</comment>
<name>A0A0W0YLA3_9GAMM</name>
<dbReference type="AlphaFoldDB" id="A0A0W0YLA3"/>
<dbReference type="SUPFAM" id="SSF53850">
    <property type="entry name" value="Periplasmic binding protein-like II"/>
    <property type="match status" value="1"/>
</dbReference>
<protein>
    <submittedName>
        <fullName evidence="7">Arginine 3rd transport system periplasmic binding protein</fullName>
    </submittedName>
</protein>
<keyword evidence="3 5" id="KW-0732">Signal</keyword>
<sequence length="240" mass="26869">MKSIFLLLLILIVPQTHAKNLRVGTTSSFPPFSYAATDSGHLFGFDVELIEQICKRIDTSCEFVVMPYNDLFVGLKKGTIDLAVSAIIITPKMKNDFIFSIPYLKSYGRFVTTKESPIKTVAQIRNQKVGTRKDTPFNDAALQLFNNKVTVQVYPVLATLLEALKNKTIDVAFMNNEAAEYWVANGSNAYRFVGKEIAVGNGYVIVGNKRMRKLMPKINSAIHDIATDGTFLKIHKRNLK</sequence>
<dbReference type="GO" id="GO:0030313">
    <property type="term" value="C:cell envelope"/>
    <property type="evidence" value="ECO:0007669"/>
    <property type="project" value="UniProtKB-SubCell"/>
</dbReference>
<dbReference type="Gene3D" id="3.40.190.10">
    <property type="entry name" value="Periplasmic binding protein-like II"/>
    <property type="match status" value="2"/>
</dbReference>
<evidence type="ECO:0000313" key="8">
    <source>
        <dbReference type="Proteomes" id="UP000054600"/>
    </source>
</evidence>